<name>A0ABD6AU32_9EURY</name>
<protein>
    <recommendedName>
        <fullName evidence="2">PXA domain-containing protein</fullName>
    </recommendedName>
</protein>
<evidence type="ECO:0000259" key="2">
    <source>
        <dbReference type="PROSITE" id="PS51207"/>
    </source>
</evidence>
<proteinExistence type="predicted"/>
<dbReference type="PROSITE" id="PS51207">
    <property type="entry name" value="PXA"/>
    <property type="match status" value="1"/>
</dbReference>
<feature type="domain" description="PXA" evidence="2">
    <location>
        <begin position="1"/>
        <end position="42"/>
    </location>
</feature>
<keyword evidence="4" id="KW-1185">Reference proteome</keyword>
<accession>A0ABD6AU32</accession>
<dbReference type="AlphaFoldDB" id="A0ABD6AU32"/>
<evidence type="ECO:0000313" key="3">
    <source>
        <dbReference type="EMBL" id="MFD1513236.1"/>
    </source>
</evidence>
<dbReference type="RefSeq" id="WP_305794381.1">
    <property type="nucleotide sequence ID" value="NZ_JALXFV010000003.1"/>
</dbReference>
<organism evidence="3 4">
    <name type="scientific">Halomarina rubra</name>
    <dbReference type="NCBI Taxonomy" id="2071873"/>
    <lineage>
        <taxon>Archaea</taxon>
        <taxon>Methanobacteriati</taxon>
        <taxon>Methanobacteriota</taxon>
        <taxon>Stenosarchaea group</taxon>
        <taxon>Halobacteria</taxon>
        <taxon>Halobacteriales</taxon>
        <taxon>Natronomonadaceae</taxon>
        <taxon>Halomarina</taxon>
    </lineage>
</organism>
<feature type="region of interest" description="Disordered" evidence="1">
    <location>
        <begin position="19"/>
        <end position="42"/>
    </location>
</feature>
<gene>
    <name evidence="3" type="ORF">ACFSBT_08100</name>
</gene>
<dbReference type="Proteomes" id="UP001597187">
    <property type="component" value="Unassembled WGS sequence"/>
</dbReference>
<dbReference type="EMBL" id="JBHUDC010000003">
    <property type="protein sequence ID" value="MFD1513236.1"/>
    <property type="molecule type" value="Genomic_DNA"/>
</dbReference>
<dbReference type="InterPro" id="IPR003114">
    <property type="entry name" value="Phox_assoc"/>
</dbReference>
<reference evidence="3 4" key="1">
    <citation type="journal article" date="2019" name="Int. J. Syst. Evol. Microbiol.">
        <title>The Global Catalogue of Microorganisms (GCM) 10K type strain sequencing project: providing services to taxonomists for standard genome sequencing and annotation.</title>
        <authorList>
            <consortium name="The Broad Institute Genomics Platform"/>
            <consortium name="The Broad Institute Genome Sequencing Center for Infectious Disease"/>
            <person name="Wu L."/>
            <person name="Ma J."/>
        </authorList>
    </citation>
    <scope>NUCLEOTIDE SEQUENCE [LARGE SCALE GENOMIC DNA]</scope>
    <source>
        <strain evidence="3 4">CGMCC 1.12563</strain>
    </source>
</reference>
<evidence type="ECO:0000313" key="4">
    <source>
        <dbReference type="Proteomes" id="UP001597187"/>
    </source>
</evidence>
<sequence>MCHHIEDVDLAELSATEKRDIAEEHTDEELADLGVSREQLLA</sequence>
<comment type="caution">
    <text evidence="3">The sequence shown here is derived from an EMBL/GenBank/DDBJ whole genome shotgun (WGS) entry which is preliminary data.</text>
</comment>
<evidence type="ECO:0000256" key="1">
    <source>
        <dbReference type="SAM" id="MobiDB-lite"/>
    </source>
</evidence>